<accession>A0ABP9FLD5</accession>
<keyword evidence="3" id="KW-0808">Transferase</keyword>
<gene>
    <name evidence="3" type="ORF">GCM10025789_26280</name>
</gene>
<dbReference type="GO" id="GO:0016757">
    <property type="term" value="F:glycosyltransferase activity"/>
    <property type="evidence" value="ECO:0007669"/>
    <property type="project" value="UniProtKB-KW"/>
</dbReference>
<evidence type="ECO:0000313" key="3">
    <source>
        <dbReference type="EMBL" id="GAA4905689.1"/>
    </source>
</evidence>
<dbReference type="CDD" id="cd06223">
    <property type="entry name" value="PRTases_typeI"/>
    <property type="match status" value="1"/>
</dbReference>
<protein>
    <submittedName>
        <fullName evidence="3">Phosphoribosyltransferase family protein</fullName>
    </submittedName>
</protein>
<dbReference type="Proteomes" id="UP001501521">
    <property type="component" value="Unassembled WGS sequence"/>
</dbReference>
<dbReference type="InterPro" id="IPR029057">
    <property type="entry name" value="PRTase-like"/>
</dbReference>
<feature type="domain" description="Phosphoribosyltransferase" evidence="2">
    <location>
        <begin position="159"/>
        <end position="205"/>
    </location>
</feature>
<dbReference type="SUPFAM" id="SSF53271">
    <property type="entry name" value="PRTase-like"/>
    <property type="match status" value="1"/>
</dbReference>
<keyword evidence="4" id="KW-1185">Reference proteome</keyword>
<evidence type="ECO:0000313" key="4">
    <source>
        <dbReference type="Proteomes" id="UP001501521"/>
    </source>
</evidence>
<evidence type="ECO:0000259" key="2">
    <source>
        <dbReference type="Pfam" id="PF00156"/>
    </source>
</evidence>
<dbReference type="InterPro" id="IPR051910">
    <property type="entry name" value="ComF/GntX_DNA_util-trans"/>
</dbReference>
<sequence>MLTYLHTAADLLLGATCPGCDSPGWGLCRACTRQLSTPPEFIQRGLDVPVVAACQYRPVLERVIPRHKDDGALHLSGALGDLLARAVVALGPSPGTVLVPVPSRPAAVRERGFDHARRLAARAAKRCHLGWEPLLSRVSRGADQSGLGRSQRSSNVQHVMVAHPSAAPVVVIDDVATSGASLRESVRALRAVGVAVLGAAVVAQAEKLPQHSGKADTHP</sequence>
<keyword evidence="3" id="KW-0328">Glycosyltransferase</keyword>
<reference evidence="4" key="1">
    <citation type="journal article" date="2019" name="Int. J. Syst. Evol. Microbiol.">
        <title>The Global Catalogue of Microorganisms (GCM) 10K type strain sequencing project: providing services to taxonomists for standard genome sequencing and annotation.</title>
        <authorList>
            <consortium name="The Broad Institute Genomics Platform"/>
            <consortium name="The Broad Institute Genome Sequencing Center for Infectious Disease"/>
            <person name="Wu L."/>
            <person name="Ma J."/>
        </authorList>
    </citation>
    <scope>NUCLEOTIDE SEQUENCE [LARGE SCALE GENOMIC DNA]</scope>
    <source>
        <strain evidence="4">JCM 19125</strain>
    </source>
</reference>
<comment type="caution">
    <text evidence="3">The sequence shown here is derived from an EMBL/GenBank/DDBJ whole genome shotgun (WGS) entry which is preliminary data.</text>
</comment>
<dbReference type="EMBL" id="BAABLV010000038">
    <property type="protein sequence ID" value="GAA4905689.1"/>
    <property type="molecule type" value="Genomic_DNA"/>
</dbReference>
<name>A0ABP9FLD5_9ACTN</name>
<comment type="similarity">
    <text evidence="1">Belongs to the ComF/GntX family.</text>
</comment>
<dbReference type="InterPro" id="IPR000836">
    <property type="entry name" value="PRTase_dom"/>
</dbReference>
<organism evidence="3 4">
    <name type="scientific">Tessaracoccus lubricantis</name>
    <dbReference type="NCBI Taxonomy" id="545543"/>
    <lineage>
        <taxon>Bacteria</taxon>
        <taxon>Bacillati</taxon>
        <taxon>Actinomycetota</taxon>
        <taxon>Actinomycetes</taxon>
        <taxon>Propionibacteriales</taxon>
        <taxon>Propionibacteriaceae</taxon>
        <taxon>Tessaracoccus</taxon>
    </lineage>
</organism>
<proteinExistence type="inferred from homology"/>
<dbReference type="Gene3D" id="3.40.50.2020">
    <property type="match status" value="1"/>
</dbReference>
<dbReference type="RefSeq" id="WP_345583616.1">
    <property type="nucleotide sequence ID" value="NZ_BAABLV010000038.1"/>
</dbReference>
<dbReference type="PANTHER" id="PTHR47505:SF1">
    <property type="entry name" value="DNA UTILIZATION PROTEIN YHGH"/>
    <property type="match status" value="1"/>
</dbReference>
<dbReference type="PANTHER" id="PTHR47505">
    <property type="entry name" value="DNA UTILIZATION PROTEIN YHGH"/>
    <property type="match status" value="1"/>
</dbReference>
<evidence type="ECO:0000256" key="1">
    <source>
        <dbReference type="ARBA" id="ARBA00008007"/>
    </source>
</evidence>
<dbReference type="Pfam" id="PF00156">
    <property type="entry name" value="Pribosyltran"/>
    <property type="match status" value="1"/>
</dbReference>